<sequence>MDTLTVGPLVESCPGDIPLPDCKEQSHMAKLLNHPSVKLYLIHSVEWERALRALQCFNLISRAFDCSFMIIAARLSIAFQRQSVLRKRAWSASKLGSLMDS</sequence>
<dbReference type="EMBL" id="JANPWB010000004">
    <property type="protein sequence ID" value="KAJ1194635.1"/>
    <property type="molecule type" value="Genomic_DNA"/>
</dbReference>
<evidence type="ECO:0000313" key="2">
    <source>
        <dbReference type="Proteomes" id="UP001066276"/>
    </source>
</evidence>
<accession>A0AAV7UZW5</accession>
<gene>
    <name evidence="1" type="ORF">NDU88_003923</name>
</gene>
<organism evidence="1 2">
    <name type="scientific">Pleurodeles waltl</name>
    <name type="common">Iberian ribbed newt</name>
    <dbReference type="NCBI Taxonomy" id="8319"/>
    <lineage>
        <taxon>Eukaryota</taxon>
        <taxon>Metazoa</taxon>
        <taxon>Chordata</taxon>
        <taxon>Craniata</taxon>
        <taxon>Vertebrata</taxon>
        <taxon>Euteleostomi</taxon>
        <taxon>Amphibia</taxon>
        <taxon>Batrachia</taxon>
        <taxon>Caudata</taxon>
        <taxon>Salamandroidea</taxon>
        <taxon>Salamandridae</taxon>
        <taxon>Pleurodelinae</taxon>
        <taxon>Pleurodeles</taxon>
    </lineage>
</organism>
<reference evidence="1" key="1">
    <citation type="journal article" date="2022" name="bioRxiv">
        <title>Sequencing and chromosome-scale assembly of the giantPleurodeles waltlgenome.</title>
        <authorList>
            <person name="Brown T."/>
            <person name="Elewa A."/>
            <person name="Iarovenko S."/>
            <person name="Subramanian E."/>
            <person name="Araus A.J."/>
            <person name="Petzold A."/>
            <person name="Susuki M."/>
            <person name="Suzuki K.-i.T."/>
            <person name="Hayashi T."/>
            <person name="Toyoda A."/>
            <person name="Oliveira C."/>
            <person name="Osipova E."/>
            <person name="Leigh N.D."/>
            <person name="Simon A."/>
            <person name="Yun M.H."/>
        </authorList>
    </citation>
    <scope>NUCLEOTIDE SEQUENCE</scope>
    <source>
        <strain evidence="1">20211129_DDA</strain>
        <tissue evidence="1">Liver</tissue>
    </source>
</reference>
<keyword evidence="2" id="KW-1185">Reference proteome</keyword>
<protein>
    <submittedName>
        <fullName evidence="1">Uncharacterized protein</fullName>
    </submittedName>
</protein>
<dbReference type="Proteomes" id="UP001066276">
    <property type="component" value="Chromosome 2_2"/>
</dbReference>
<comment type="caution">
    <text evidence="1">The sequence shown here is derived from an EMBL/GenBank/DDBJ whole genome shotgun (WGS) entry which is preliminary data.</text>
</comment>
<proteinExistence type="predicted"/>
<name>A0AAV7UZW5_PLEWA</name>
<dbReference type="AlphaFoldDB" id="A0AAV7UZW5"/>
<evidence type="ECO:0000313" key="1">
    <source>
        <dbReference type="EMBL" id="KAJ1194635.1"/>
    </source>
</evidence>